<sequence length="260" mass="28365">MSELVTLKEVNEHVLLLTLNRPEAANALSRELLDQLAARAKEVNQRDDVRAVLITGSGTKVFCAGADLKERADMSEQEVIQTVEKIGDTIQLIERISVPTIAVINGVAFGGGLELALACDLRIMSNSARVGLTETSLGIIPGAGGTQRLSRLIGLGKAKAMIYTARPIEAQRAHAIGLAEYVYEPQLLLEEAKDIAFSIARNAPIALRQAKKAIHDGYDKELSAGLQIEKECYQKTIDTEDRLEGLKAFKEKRKPDYKGK</sequence>
<evidence type="ECO:0000256" key="3">
    <source>
        <dbReference type="RuleBase" id="RU003707"/>
    </source>
</evidence>
<comment type="similarity">
    <text evidence="1 3">Belongs to the enoyl-CoA hydratase/isomerase family.</text>
</comment>
<dbReference type="Gene3D" id="1.10.12.10">
    <property type="entry name" value="Lyase 2-enoyl-coa Hydratase, Chain A, domain 2"/>
    <property type="match status" value="1"/>
</dbReference>
<proteinExistence type="inferred from homology"/>
<dbReference type="InterPro" id="IPR014748">
    <property type="entry name" value="Enoyl-CoA_hydra_C"/>
</dbReference>
<name>A0A1I2K0X2_9BACI</name>
<dbReference type="EMBL" id="FOOG01000003">
    <property type="protein sequence ID" value="SFF60494.1"/>
    <property type="molecule type" value="Genomic_DNA"/>
</dbReference>
<dbReference type="RefSeq" id="WP_089749913.1">
    <property type="nucleotide sequence ID" value="NZ_FOOG01000003.1"/>
</dbReference>
<dbReference type="Pfam" id="PF00378">
    <property type="entry name" value="ECH_1"/>
    <property type="match status" value="1"/>
</dbReference>
<dbReference type="GO" id="GO:0016836">
    <property type="term" value="F:hydro-lyase activity"/>
    <property type="evidence" value="ECO:0007669"/>
    <property type="project" value="UniProtKB-ARBA"/>
</dbReference>
<dbReference type="CDD" id="cd06558">
    <property type="entry name" value="crotonase-like"/>
    <property type="match status" value="1"/>
</dbReference>
<accession>A0A1I2K0X2</accession>
<dbReference type="SUPFAM" id="SSF52096">
    <property type="entry name" value="ClpP/crotonase"/>
    <property type="match status" value="1"/>
</dbReference>
<protein>
    <submittedName>
        <fullName evidence="4">Short chain enoyl-CoA hydratase</fullName>
    </submittedName>
</protein>
<dbReference type="PANTHER" id="PTHR11941">
    <property type="entry name" value="ENOYL-COA HYDRATASE-RELATED"/>
    <property type="match status" value="1"/>
</dbReference>
<evidence type="ECO:0000256" key="1">
    <source>
        <dbReference type="ARBA" id="ARBA00005254"/>
    </source>
</evidence>
<dbReference type="FunFam" id="3.90.226.10:FF:000009">
    <property type="entry name" value="Carnitinyl-CoA dehydratase"/>
    <property type="match status" value="1"/>
</dbReference>
<gene>
    <name evidence="4" type="ORF">SAMN05216353_10318</name>
</gene>
<evidence type="ECO:0000313" key="4">
    <source>
        <dbReference type="EMBL" id="SFF60494.1"/>
    </source>
</evidence>
<dbReference type="Gene3D" id="3.90.226.10">
    <property type="entry name" value="2-enoyl-CoA Hydratase, Chain A, domain 1"/>
    <property type="match status" value="1"/>
</dbReference>
<dbReference type="FunFam" id="1.10.12.10:FF:000001">
    <property type="entry name" value="Probable enoyl-CoA hydratase, mitochondrial"/>
    <property type="match status" value="1"/>
</dbReference>
<dbReference type="Proteomes" id="UP000198897">
    <property type="component" value="Unassembled WGS sequence"/>
</dbReference>
<dbReference type="InterPro" id="IPR018376">
    <property type="entry name" value="Enoyl-CoA_hyd/isom_CS"/>
</dbReference>
<organism evidence="4 5">
    <name type="scientific">Halobacillus alkaliphilus</name>
    <dbReference type="NCBI Taxonomy" id="396056"/>
    <lineage>
        <taxon>Bacteria</taxon>
        <taxon>Bacillati</taxon>
        <taxon>Bacillota</taxon>
        <taxon>Bacilli</taxon>
        <taxon>Bacillales</taxon>
        <taxon>Bacillaceae</taxon>
        <taxon>Halobacillus</taxon>
    </lineage>
</organism>
<keyword evidence="5" id="KW-1185">Reference proteome</keyword>
<dbReference type="InterPro" id="IPR001753">
    <property type="entry name" value="Enoyl-CoA_hydra/iso"/>
</dbReference>
<evidence type="ECO:0000313" key="5">
    <source>
        <dbReference type="Proteomes" id="UP000198897"/>
    </source>
</evidence>
<dbReference type="OrthoDB" id="9775794at2"/>
<dbReference type="PANTHER" id="PTHR11941:SF54">
    <property type="entry name" value="ENOYL-COA HYDRATASE, MITOCHONDRIAL"/>
    <property type="match status" value="1"/>
</dbReference>
<evidence type="ECO:0000256" key="2">
    <source>
        <dbReference type="ARBA" id="ARBA00023239"/>
    </source>
</evidence>
<keyword evidence="2" id="KW-0456">Lyase</keyword>
<dbReference type="PROSITE" id="PS00166">
    <property type="entry name" value="ENOYL_COA_HYDRATASE"/>
    <property type="match status" value="1"/>
</dbReference>
<dbReference type="NCBIfam" id="NF005802">
    <property type="entry name" value="PRK07657.1"/>
    <property type="match status" value="1"/>
</dbReference>
<reference evidence="5" key="1">
    <citation type="submission" date="2016-10" db="EMBL/GenBank/DDBJ databases">
        <authorList>
            <person name="Varghese N."/>
            <person name="Submissions S."/>
        </authorList>
    </citation>
    <scope>NUCLEOTIDE SEQUENCE [LARGE SCALE GENOMIC DNA]</scope>
    <source>
        <strain evidence="5">FP5</strain>
    </source>
</reference>
<dbReference type="InterPro" id="IPR029045">
    <property type="entry name" value="ClpP/crotonase-like_dom_sf"/>
</dbReference>
<dbReference type="GO" id="GO:0006635">
    <property type="term" value="P:fatty acid beta-oxidation"/>
    <property type="evidence" value="ECO:0007669"/>
    <property type="project" value="TreeGrafter"/>
</dbReference>
<dbReference type="AlphaFoldDB" id="A0A1I2K0X2"/>